<evidence type="ECO:0000313" key="7">
    <source>
        <dbReference type="Proteomes" id="UP000834106"/>
    </source>
</evidence>
<dbReference type="GO" id="GO:0006596">
    <property type="term" value="P:polyamine biosynthetic process"/>
    <property type="evidence" value="ECO:0007669"/>
    <property type="project" value="UniProtKB-UniRule"/>
</dbReference>
<evidence type="ECO:0000313" key="6">
    <source>
        <dbReference type="EMBL" id="CAI9776987.1"/>
    </source>
</evidence>
<evidence type="ECO:0000256" key="3">
    <source>
        <dbReference type="PROSITE-ProRule" id="PRU00354"/>
    </source>
</evidence>
<evidence type="ECO:0000259" key="5">
    <source>
        <dbReference type="PROSITE" id="PS51006"/>
    </source>
</evidence>
<dbReference type="Proteomes" id="UP000834106">
    <property type="component" value="Chromosome 15"/>
</dbReference>
<dbReference type="EMBL" id="OU503050">
    <property type="protein sequence ID" value="CAI9776987.1"/>
    <property type="molecule type" value="Genomic_DNA"/>
</dbReference>
<keyword evidence="7" id="KW-1185">Reference proteome</keyword>
<evidence type="ECO:0000256" key="2">
    <source>
        <dbReference type="ARBA" id="ARBA00022679"/>
    </source>
</evidence>
<keyword evidence="3" id="KW-0620">Polyamine biosynthesis</keyword>
<feature type="domain" description="PABS" evidence="5">
    <location>
        <begin position="1"/>
        <end position="46"/>
    </location>
</feature>
<comment type="caution">
    <text evidence="3">Lacks conserved residue(s) required for the propagation of feature annotation.</text>
</comment>
<dbReference type="InterPro" id="IPR029063">
    <property type="entry name" value="SAM-dependent_MTases_sf"/>
</dbReference>
<keyword evidence="2 3" id="KW-0808">Transferase</keyword>
<dbReference type="GO" id="GO:0016740">
    <property type="term" value="F:transferase activity"/>
    <property type="evidence" value="ECO:0007669"/>
    <property type="project" value="UniProtKB-UniRule"/>
</dbReference>
<evidence type="ECO:0000256" key="1">
    <source>
        <dbReference type="ARBA" id="ARBA00007867"/>
    </source>
</evidence>
<comment type="similarity">
    <text evidence="1">Belongs to the spermidine/spermine synthase family.</text>
</comment>
<dbReference type="InterPro" id="IPR030374">
    <property type="entry name" value="PABS"/>
</dbReference>
<evidence type="ECO:0000256" key="4">
    <source>
        <dbReference type="SAM" id="MobiDB-lite"/>
    </source>
</evidence>
<reference evidence="6" key="1">
    <citation type="submission" date="2023-05" db="EMBL/GenBank/DDBJ databases">
        <authorList>
            <person name="Huff M."/>
        </authorList>
    </citation>
    <scope>NUCLEOTIDE SEQUENCE</scope>
</reference>
<dbReference type="Pfam" id="PF01564">
    <property type="entry name" value="Spermine_synth"/>
    <property type="match status" value="1"/>
</dbReference>
<proteinExistence type="inferred from homology"/>
<dbReference type="SUPFAM" id="SSF53335">
    <property type="entry name" value="S-adenosyl-L-methionine-dependent methyltransferases"/>
    <property type="match status" value="1"/>
</dbReference>
<dbReference type="Gene3D" id="3.40.50.150">
    <property type="entry name" value="Vaccinia Virus protein VP39"/>
    <property type="match status" value="1"/>
</dbReference>
<accession>A0AAD1ZWI9</accession>
<dbReference type="PROSITE" id="PS51006">
    <property type="entry name" value="PABS_2"/>
    <property type="match status" value="1"/>
</dbReference>
<sequence>MVELDPVVLDVARDYFSFEEDKHLKVHITDGIKFVREMANFETVDVSTPNCSDKNDTDNGSSTEVHADGRSSNKIDVLIIDVDSSDLSSGLTCTASDFVEESLLSTVKNSLSERGLFVINLVSRSLAVEDKVFSRLQTVFSNIFSLQLEEDLNEVIFALKDSPIEEIQFSEACDVLARLLELEKPEWSRSIIDGTKLIKRLR</sequence>
<organism evidence="6 7">
    <name type="scientific">Fraxinus pennsylvanica</name>
    <dbReference type="NCBI Taxonomy" id="56036"/>
    <lineage>
        <taxon>Eukaryota</taxon>
        <taxon>Viridiplantae</taxon>
        <taxon>Streptophyta</taxon>
        <taxon>Embryophyta</taxon>
        <taxon>Tracheophyta</taxon>
        <taxon>Spermatophyta</taxon>
        <taxon>Magnoliopsida</taxon>
        <taxon>eudicotyledons</taxon>
        <taxon>Gunneridae</taxon>
        <taxon>Pentapetalae</taxon>
        <taxon>asterids</taxon>
        <taxon>lamiids</taxon>
        <taxon>Lamiales</taxon>
        <taxon>Oleaceae</taxon>
        <taxon>Oleeae</taxon>
        <taxon>Fraxinus</taxon>
    </lineage>
</organism>
<protein>
    <recommendedName>
        <fullName evidence="5">PABS domain-containing protein</fullName>
    </recommendedName>
</protein>
<feature type="compositionally biased region" description="Polar residues" evidence="4">
    <location>
        <begin position="46"/>
        <end position="64"/>
    </location>
</feature>
<name>A0AAD1ZWI9_9LAMI</name>
<gene>
    <name evidence="6" type="ORF">FPE_LOCUS24417</name>
</gene>
<feature type="region of interest" description="Disordered" evidence="4">
    <location>
        <begin position="46"/>
        <end position="68"/>
    </location>
</feature>
<dbReference type="AlphaFoldDB" id="A0AAD1ZWI9"/>